<evidence type="ECO:0008006" key="4">
    <source>
        <dbReference type="Google" id="ProtNLM"/>
    </source>
</evidence>
<dbReference type="Proteomes" id="UP000634004">
    <property type="component" value="Unassembled WGS sequence"/>
</dbReference>
<dbReference type="InterPro" id="IPR003423">
    <property type="entry name" value="OMP_efflux"/>
</dbReference>
<evidence type="ECO:0000313" key="2">
    <source>
        <dbReference type="EMBL" id="GHB03988.1"/>
    </source>
</evidence>
<evidence type="ECO:0000256" key="1">
    <source>
        <dbReference type="ARBA" id="ARBA00007613"/>
    </source>
</evidence>
<evidence type="ECO:0000313" key="3">
    <source>
        <dbReference type="Proteomes" id="UP000634004"/>
    </source>
</evidence>
<dbReference type="AlphaFoldDB" id="A0A8J3CUR1"/>
<keyword evidence="3" id="KW-1185">Reference proteome</keyword>
<comment type="caution">
    <text evidence="2">The sequence shown here is derived from an EMBL/GenBank/DDBJ whole genome shotgun (WGS) entry which is preliminary data.</text>
</comment>
<dbReference type="GO" id="GO:0015562">
    <property type="term" value="F:efflux transmembrane transporter activity"/>
    <property type="evidence" value="ECO:0007669"/>
    <property type="project" value="InterPro"/>
</dbReference>
<organism evidence="2 3">
    <name type="scientific">Algimonas arctica</name>
    <dbReference type="NCBI Taxonomy" id="1479486"/>
    <lineage>
        <taxon>Bacteria</taxon>
        <taxon>Pseudomonadati</taxon>
        <taxon>Pseudomonadota</taxon>
        <taxon>Alphaproteobacteria</taxon>
        <taxon>Maricaulales</taxon>
        <taxon>Robiginitomaculaceae</taxon>
        <taxon>Algimonas</taxon>
    </lineage>
</organism>
<dbReference type="Gene3D" id="1.20.1600.10">
    <property type="entry name" value="Outer membrane efflux proteins (OEP)"/>
    <property type="match status" value="1"/>
</dbReference>
<reference evidence="2" key="1">
    <citation type="journal article" date="2014" name="Int. J. Syst. Evol. Microbiol.">
        <title>Complete genome sequence of Corynebacterium casei LMG S-19264T (=DSM 44701T), isolated from a smear-ripened cheese.</title>
        <authorList>
            <consortium name="US DOE Joint Genome Institute (JGI-PGF)"/>
            <person name="Walter F."/>
            <person name="Albersmeier A."/>
            <person name="Kalinowski J."/>
            <person name="Ruckert C."/>
        </authorList>
    </citation>
    <scope>NUCLEOTIDE SEQUENCE</scope>
    <source>
        <strain evidence="2">KCTC 32513</strain>
    </source>
</reference>
<reference evidence="2" key="2">
    <citation type="submission" date="2020-09" db="EMBL/GenBank/DDBJ databases">
        <authorList>
            <person name="Sun Q."/>
            <person name="Kim S."/>
        </authorList>
    </citation>
    <scope>NUCLEOTIDE SEQUENCE</scope>
    <source>
        <strain evidence="2">KCTC 32513</strain>
    </source>
</reference>
<accession>A0A8J3CUR1</accession>
<dbReference type="EMBL" id="BMZH01000018">
    <property type="protein sequence ID" value="GHB03988.1"/>
    <property type="molecule type" value="Genomic_DNA"/>
</dbReference>
<dbReference type="RefSeq" id="WP_189499532.1">
    <property type="nucleotide sequence ID" value="NZ_BMZH01000018.1"/>
</dbReference>
<dbReference type="SUPFAM" id="SSF56954">
    <property type="entry name" value="Outer membrane efflux proteins (OEP)"/>
    <property type="match status" value="1"/>
</dbReference>
<dbReference type="Pfam" id="PF02321">
    <property type="entry name" value="OEP"/>
    <property type="match status" value="1"/>
</dbReference>
<comment type="similarity">
    <text evidence="1">Belongs to the outer membrane factor (OMF) (TC 1.B.17) family.</text>
</comment>
<protein>
    <recommendedName>
        <fullName evidence="4">Transporter</fullName>
    </recommendedName>
</protein>
<proteinExistence type="inferred from homology"/>
<gene>
    <name evidence="2" type="ORF">GCM10009069_28230</name>
</gene>
<name>A0A8J3CUR1_9PROT</name>
<sequence length="447" mass="49725">MYIRYLSRPHVPLRAGTLSLLFGGISVLSLHSTVSAQDRLYEPELIGASKIAPLQYARAETRIVAFSELEEILRAHPSLNALDLSAQANRQRAEGALGLPDPVVSLQLNNVPLFDPSLTEYLPSNKAVGIRQALPSRSEREANALKSTRQADAQELEREQQYARLRGMVLVYLIEKQSLNEQRDLAAARHAKYDELADIIDIEINASRPLVFRLAKVDVERTEVVLSLAELDGREAEINAELVNLLGFIPDTDMPRLSKTAWVGNALGFYDVRVADAAVDISDADVQRAKADFKPDWGVNLTYQQRESGKGPRSNFDGDDWVSGGVSFSIPLWAGKRQEPNLRAAKTDKQAALARRTAIARQVQSEWSRYEARRRTAVRNTQIIEQKIRAIDVQTAAQLITYEAGTGDYSSILDGEIAVLMLRAEIVKQHTLRDQMIAKMNSLLVSS</sequence>